<feature type="transmembrane region" description="Helical" evidence="7">
    <location>
        <begin position="42"/>
        <end position="65"/>
    </location>
</feature>
<dbReference type="EMBL" id="QVIG01000003">
    <property type="protein sequence ID" value="RGD55606.1"/>
    <property type="molecule type" value="Genomic_DNA"/>
</dbReference>
<accession>A0A372ZIE2</accession>
<evidence type="ECO:0000256" key="6">
    <source>
        <dbReference type="SAM" id="MobiDB-lite"/>
    </source>
</evidence>
<evidence type="ECO:0000256" key="3">
    <source>
        <dbReference type="ARBA" id="ARBA00022692"/>
    </source>
</evidence>
<dbReference type="Gene3D" id="1.20.1250.20">
    <property type="entry name" value="MFS general substrate transporter like domains"/>
    <property type="match status" value="1"/>
</dbReference>
<feature type="transmembrane region" description="Helical" evidence="7">
    <location>
        <begin position="134"/>
        <end position="158"/>
    </location>
</feature>
<feature type="region of interest" description="Disordered" evidence="6">
    <location>
        <begin position="434"/>
        <end position="468"/>
    </location>
</feature>
<evidence type="ECO:0000256" key="7">
    <source>
        <dbReference type="SAM" id="Phobius"/>
    </source>
</evidence>
<keyword evidence="2" id="KW-1003">Cell membrane</keyword>
<evidence type="ECO:0000256" key="2">
    <source>
        <dbReference type="ARBA" id="ARBA00022475"/>
    </source>
</evidence>
<dbReference type="InterPro" id="IPR011701">
    <property type="entry name" value="MFS"/>
</dbReference>
<comment type="subcellular location">
    <subcellularLocation>
        <location evidence="1">Cell membrane</location>
        <topology evidence="1">Multi-pass membrane protein</topology>
    </subcellularLocation>
</comment>
<dbReference type="GO" id="GO:0005886">
    <property type="term" value="C:plasma membrane"/>
    <property type="evidence" value="ECO:0007669"/>
    <property type="project" value="UniProtKB-SubCell"/>
</dbReference>
<feature type="transmembrane region" description="Helical" evidence="7">
    <location>
        <begin position="260"/>
        <end position="283"/>
    </location>
</feature>
<gene>
    <name evidence="8" type="ORF">DR950_40390</name>
</gene>
<feature type="transmembrane region" description="Helical" evidence="7">
    <location>
        <begin position="383"/>
        <end position="404"/>
    </location>
</feature>
<feature type="transmembrane region" description="Helical" evidence="7">
    <location>
        <begin position="343"/>
        <end position="362"/>
    </location>
</feature>
<feature type="transmembrane region" description="Helical" evidence="7">
    <location>
        <begin position="71"/>
        <end position="92"/>
    </location>
</feature>
<dbReference type="PANTHER" id="PTHR23513">
    <property type="entry name" value="INTEGRAL MEMBRANE EFFLUX PROTEIN-RELATED"/>
    <property type="match status" value="1"/>
</dbReference>
<evidence type="ECO:0000256" key="1">
    <source>
        <dbReference type="ARBA" id="ARBA00004651"/>
    </source>
</evidence>
<feature type="transmembrane region" description="Helical" evidence="7">
    <location>
        <begin position="198"/>
        <end position="215"/>
    </location>
</feature>
<evidence type="ECO:0000256" key="5">
    <source>
        <dbReference type="ARBA" id="ARBA00023136"/>
    </source>
</evidence>
<feature type="transmembrane region" description="Helical" evidence="7">
    <location>
        <begin position="289"/>
        <end position="310"/>
    </location>
</feature>
<dbReference type="PANTHER" id="PTHR23513:SF11">
    <property type="entry name" value="STAPHYLOFERRIN A TRANSPORTER"/>
    <property type="match status" value="1"/>
</dbReference>
<keyword evidence="5 7" id="KW-0472">Membrane</keyword>
<feature type="compositionally biased region" description="Basic and acidic residues" evidence="6">
    <location>
        <begin position="450"/>
        <end position="459"/>
    </location>
</feature>
<feature type="transmembrane region" description="Helical" evidence="7">
    <location>
        <begin position="410"/>
        <end position="430"/>
    </location>
</feature>
<comment type="caution">
    <text evidence="8">The sequence shown here is derived from an EMBL/GenBank/DDBJ whole genome shotgun (WGS) entry which is preliminary data.</text>
</comment>
<name>A0A372ZIE2_9ACTN</name>
<keyword evidence="4 7" id="KW-1133">Transmembrane helix</keyword>
<feature type="transmembrane region" description="Helical" evidence="7">
    <location>
        <begin position="317"/>
        <end position="337"/>
    </location>
</feature>
<sequence>MGRSLQTATETTASKYSLPKFRHRNTVRRVTAHSLSLSGFRLLFIGRTVSTLGDAVVPAALAIAITRATGSAAALALVLGCAMVPKLLLLPVGGVVGDRFDPRLVALGFDLVRALAQLLVGLELLDGHPRLSHVAAASAVGGVASAFAMPTASPLVAATVRGELRLRANALLGTATGAARLGGPALAGLLVYTAGPGWAFVLDGASFVLSAALLARLRVDRATGDPAPDDTVPDAPRSLRRDLAEGWSEVRSRDWYWTSLIAHGVWNGASAVLLTLGPLIAATRLGGDGAWVALTQAGAVGLLVGSLAAGRLRPRRPVLAGNLALALHGLPLLALALPAPAPVAVAAQAVAMAGLGFLNPLWETVVQQDFPPGTLARVTSYDWLLSLAAAPLGYVLAPLAAGAWGDRVPLLAAAGLVTVVCAGTAAVPGVRRYGARRTAAPEPGPPTERPPARARDQARARTRTGVKG</sequence>
<dbReference type="AlphaFoldDB" id="A0A372ZIE2"/>
<dbReference type="InterPro" id="IPR036259">
    <property type="entry name" value="MFS_trans_sf"/>
</dbReference>
<keyword evidence="3 7" id="KW-0812">Transmembrane</keyword>
<evidence type="ECO:0000256" key="4">
    <source>
        <dbReference type="ARBA" id="ARBA00022989"/>
    </source>
</evidence>
<keyword evidence="9" id="KW-1185">Reference proteome</keyword>
<dbReference type="SUPFAM" id="SSF103473">
    <property type="entry name" value="MFS general substrate transporter"/>
    <property type="match status" value="1"/>
</dbReference>
<dbReference type="CDD" id="cd06173">
    <property type="entry name" value="MFS_MefA_like"/>
    <property type="match status" value="1"/>
</dbReference>
<dbReference type="GO" id="GO:0022857">
    <property type="term" value="F:transmembrane transporter activity"/>
    <property type="evidence" value="ECO:0007669"/>
    <property type="project" value="InterPro"/>
</dbReference>
<evidence type="ECO:0000313" key="9">
    <source>
        <dbReference type="Proteomes" id="UP000263377"/>
    </source>
</evidence>
<organism evidence="8 9">
    <name type="scientific">Kitasatospora xanthocidica</name>
    <dbReference type="NCBI Taxonomy" id="83382"/>
    <lineage>
        <taxon>Bacteria</taxon>
        <taxon>Bacillati</taxon>
        <taxon>Actinomycetota</taxon>
        <taxon>Actinomycetes</taxon>
        <taxon>Kitasatosporales</taxon>
        <taxon>Streptomycetaceae</taxon>
        <taxon>Kitasatospora</taxon>
    </lineage>
</organism>
<dbReference type="Pfam" id="PF07690">
    <property type="entry name" value="MFS_1"/>
    <property type="match status" value="1"/>
</dbReference>
<feature type="transmembrane region" description="Helical" evidence="7">
    <location>
        <begin position="170"/>
        <end position="192"/>
    </location>
</feature>
<evidence type="ECO:0000313" key="8">
    <source>
        <dbReference type="EMBL" id="RGD55606.1"/>
    </source>
</evidence>
<reference evidence="8 9" key="1">
    <citation type="submission" date="2018-08" db="EMBL/GenBank/DDBJ databases">
        <title>Diversity &amp; Physiological Properties of Lignin-Decomposing Actinobacteria from Soil.</title>
        <authorList>
            <person name="Roh S.G."/>
            <person name="Kim S.B."/>
        </authorList>
    </citation>
    <scope>NUCLEOTIDE SEQUENCE [LARGE SCALE GENOMIC DNA]</scope>
    <source>
        <strain evidence="8 9">MMS17-GH009</strain>
    </source>
</reference>
<proteinExistence type="predicted"/>
<protein>
    <submittedName>
        <fullName evidence="8">MFS transporter</fullName>
    </submittedName>
</protein>
<dbReference type="Proteomes" id="UP000263377">
    <property type="component" value="Unassembled WGS sequence"/>
</dbReference>